<evidence type="ECO:0000313" key="3">
    <source>
        <dbReference type="Ensembl" id="ENSVURP00010014623.1"/>
    </source>
</evidence>
<organism evidence="3 4">
    <name type="scientific">Vombatus ursinus</name>
    <name type="common">Common wombat</name>
    <dbReference type="NCBI Taxonomy" id="29139"/>
    <lineage>
        <taxon>Eukaryota</taxon>
        <taxon>Metazoa</taxon>
        <taxon>Chordata</taxon>
        <taxon>Craniata</taxon>
        <taxon>Vertebrata</taxon>
        <taxon>Euteleostomi</taxon>
        <taxon>Mammalia</taxon>
        <taxon>Metatheria</taxon>
        <taxon>Diprotodontia</taxon>
        <taxon>Vombatidae</taxon>
        <taxon>Vombatus</taxon>
    </lineage>
</organism>
<feature type="region of interest" description="Disordered" evidence="1">
    <location>
        <begin position="1"/>
        <end position="77"/>
    </location>
</feature>
<feature type="compositionally biased region" description="Low complexity" evidence="1">
    <location>
        <begin position="14"/>
        <end position="40"/>
    </location>
</feature>
<sequence length="634" mass="72025">MANSGSDAGSLVPSDTSRSPAGGSSSSSSSSSFYVSSRGSQAAHDTSQTPEESHTQRNGGIPRALGTFRRESSPSFQDSVGEEIITTISTKHGTDVALQTEMSWLQDQYEKKISLAAKDNISQKKILEIIPEYQKKTRIKNLKSAVQKIAVVRSFGSFKPGDVSPTSYCPLTRAQWALHEKMQQLDILCDMEFKEDFKMFFEPFLETIPKVGPPAILAYKPEPTPQDIILEWDMEYSACCEFCGCELRSFPSLDNIDFDAESYENLFCCLEFRRLFEYVLHERDLIKSMYPESDLISIQPHAAFGSEQERLKAKETALRRQRERQMARTFAFMSNEQEEGNIKQLRTITYQLARDPSIKIPTEEHLVDSLEEQCTFSIDSGDIWILPCLKKIEKEFLEKHYKHGGKFLTMFSDGTAQIFYPSGNLAAIVVTNKINGLICVIQEDTTNKPAIRAILDSGGKITCYYPNGNIWININLLGGQFSDQEGNRVRTWKWSSTMTSLPFVSFKPIFLSLNNYVGIRILDQDKVVVSFLALGQQARMNVGTKLKVRGYEEVPKLKYFLDEDLFLLAFIIRIRRLLSKFEICMNFPSIENWYKLKTPSYLGTRAVKLLLLCQYYELSKDAISTITELLNEPI</sequence>
<dbReference type="STRING" id="29139.ENSVURP00010014623"/>
<evidence type="ECO:0000313" key="4">
    <source>
        <dbReference type="Proteomes" id="UP000314987"/>
    </source>
</evidence>
<keyword evidence="4" id="KW-1185">Reference proteome</keyword>
<proteinExistence type="predicted"/>
<dbReference type="AlphaFoldDB" id="A0A4X2KS89"/>
<name>A0A4X2KS89_VOMUR</name>
<dbReference type="OrthoDB" id="527209at2759"/>
<evidence type="ECO:0000256" key="1">
    <source>
        <dbReference type="SAM" id="MobiDB-lite"/>
    </source>
</evidence>
<dbReference type="Proteomes" id="UP000314987">
    <property type="component" value="Unassembled WGS sequence"/>
</dbReference>
<accession>A0A4X2KS89</accession>
<evidence type="ECO:0000259" key="2">
    <source>
        <dbReference type="Pfam" id="PF14977"/>
    </source>
</evidence>
<reference evidence="3" key="2">
    <citation type="submission" date="2025-08" db="UniProtKB">
        <authorList>
            <consortium name="Ensembl"/>
        </authorList>
    </citation>
    <scope>IDENTIFICATION</scope>
</reference>
<protein>
    <recommendedName>
        <fullName evidence="2">FAM194 C-terminal domain-containing protein</fullName>
    </recommendedName>
</protein>
<dbReference type="CTD" id="131831"/>
<dbReference type="PANTHER" id="PTHR23093:SF11">
    <property type="entry name" value="GLUTAMATE-RICH PROTEIN 6"/>
    <property type="match status" value="1"/>
</dbReference>
<dbReference type="OMA" id="CCSYFQN"/>
<feature type="domain" description="FAM194 C-terminal" evidence="2">
    <location>
        <begin position="394"/>
        <end position="596"/>
    </location>
</feature>
<dbReference type="InterPro" id="IPR029281">
    <property type="entry name" value="FAM194_C"/>
</dbReference>
<dbReference type="GeneTree" id="ENSGT00940000153655"/>
<dbReference type="PANTHER" id="PTHR23093">
    <property type="entry name" value="SIMILAR TO CHROMOSOME 3 OPEN READING FRAME 20"/>
    <property type="match status" value="1"/>
</dbReference>
<dbReference type="Pfam" id="PF14977">
    <property type="entry name" value="FAM194"/>
    <property type="match status" value="1"/>
</dbReference>
<dbReference type="Ensembl" id="ENSVURT00010016629.1">
    <property type="protein sequence ID" value="ENSVURP00010014623.1"/>
    <property type="gene ID" value="ENSVURG00010011217.1"/>
</dbReference>
<gene>
    <name evidence="3" type="primary">ERICH6</name>
</gene>
<dbReference type="GeneID" id="114053133"/>
<dbReference type="RefSeq" id="XP_027731843.1">
    <property type="nucleotide sequence ID" value="XM_027876042.1"/>
</dbReference>
<reference evidence="3" key="3">
    <citation type="submission" date="2025-09" db="UniProtKB">
        <authorList>
            <consortium name="Ensembl"/>
        </authorList>
    </citation>
    <scope>IDENTIFICATION</scope>
</reference>
<reference evidence="4" key="1">
    <citation type="submission" date="2018-12" db="EMBL/GenBank/DDBJ databases">
        <authorList>
            <person name="Yazar S."/>
        </authorList>
    </citation>
    <scope>NUCLEOTIDE SEQUENCE [LARGE SCALE GENOMIC DNA]</scope>
</reference>